<dbReference type="InterPro" id="IPR000914">
    <property type="entry name" value="SBP_5_dom"/>
</dbReference>
<dbReference type="PANTHER" id="PTHR30290:SF9">
    <property type="entry name" value="OLIGOPEPTIDE-BINDING PROTEIN APPA"/>
    <property type="match status" value="1"/>
</dbReference>
<dbReference type="InterPro" id="IPR039424">
    <property type="entry name" value="SBP_5"/>
</dbReference>
<dbReference type="PATRIC" id="fig|1319815.3.peg.87"/>
<evidence type="ECO:0000259" key="4">
    <source>
        <dbReference type="Pfam" id="PF00496"/>
    </source>
</evidence>
<dbReference type="PIRSF" id="PIRSF002741">
    <property type="entry name" value="MppA"/>
    <property type="match status" value="1"/>
</dbReference>
<dbReference type="RefSeq" id="WP_023049639.1">
    <property type="nucleotide sequence ID" value="NZ_CP173062.2"/>
</dbReference>
<keyword evidence="6" id="KW-1185">Reference proteome</keyword>
<dbReference type="Gene3D" id="3.90.76.10">
    <property type="entry name" value="Dipeptide-binding Protein, Domain 1"/>
    <property type="match status" value="1"/>
</dbReference>
<name>U7VE54_9FUSO</name>
<evidence type="ECO:0000313" key="5">
    <source>
        <dbReference type="EMBL" id="ERT70002.1"/>
    </source>
</evidence>
<dbReference type="eggNOG" id="COG0747">
    <property type="taxonomic scope" value="Bacteria"/>
</dbReference>
<evidence type="ECO:0000313" key="6">
    <source>
        <dbReference type="Proteomes" id="UP000017081"/>
    </source>
</evidence>
<dbReference type="GO" id="GO:0043190">
    <property type="term" value="C:ATP-binding cassette (ABC) transporter complex"/>
    <property type="evidence" value="ECO:0007669"/>
    <property type="project" value="InterPro"/>
</dbReference>
<dbReference type="GO" id="GO:0015833">
    <property type="term" value="P:peptide transport"/>
    <property type="evidence" value="ECO:0007669"/>
    <property type="project" value="TreeGrafter"/>
</dbReference>
<keyword evidence="3" id="KW-0732">Signal</keyword>
<dbReference type="Gene3D" id="3.40.190.10">
    <property type="entry name" value="Periplasmic binding protein-like II"/>
    <property type="match status" value="1"/>
</dbReference>
<evidence type="ECO:0000256" key="2">
    <source>
        <dbReference type="ARBA" id="ARBA00022448"/>
    </source>
</evidence>
<dbReference type="Gene3D" id="3.10.105.10">
    <property type="entry name" value="Dipeptide-binding Protein, Domain 3"/>
    <property type="match status" value="1"/>
</dbReference>
<dbReference type="Pfam" id="PF00496">
    <property type="entry name" value="SBP_bac_5"/>
    <property type="match status" value="1"/>
</dbReference>
<proteinExistence type="inferred from homology"/>
<dbReference type="EMBL" id="AXZF01000003">
    <property type="protein sequence ID" value="ERT70002.1"/>
    <property type="molecule type" value="Genomic_DNA"/>
</dbReference>
<dbReference type="GO" id="GO:0042597">
    <property type="term" value="C:periplasmic space"/>
    <property type="evidence" value="ECO:0007669"/>
    <property type="project" value="UniProtKB-ARBA"/>
</dbReference>
<evidence type="ECO:0000256" key="3">
    <source>
        <dbReference type="ARBA" id="ARBA00022729"/>
    </source>
</evidence>
<protein>
    <recommendedName>
        <fullName evidence="4">Solute-binding protein family 5 domain-containing protein</fullName>
    </recommendedName>
</protein>
<sequence>MKSFLKICTIFILLLNTVLGNPEKKIVKIGLGYSGRSYDPHKHTDSSTLAITKQIYNNLFILDNENEVKGELIENYSIKNNTIEMDLKRGILFQDGEELNSEIVKKSLERNKSIPVTKVLVDPIEKLEVIDKYKLRIICTTNVDILLHNLTHSSMAIVKEDKNKKLVGTGAFKLLEWGTGQKVILEKNDNYFKGSPKIDILEFLTIPEAPNRYIALETNEIQIAYDISSIDVKAFKNSKDLEILNKLSYGTDFLSINTEKAPLNDKRLRQAISYAIDKDSMNEVIFENTSKVANSIITPNTFGYSNKEEKKYNLEKAKKIMKDYKTPIEIELWIYEDTSKYQMAQIIQANLKEIGIDVKIQTLELSSFLQLTAQGKHNALIGLWYTSTGDADYGYYPLLHNNSRGGVGNRSFYNNQRVNTLLDEARKEPVKEKRKEKYEEIQEIILDENPIIPIVYKTYNIGINKNIKGFKFNPNGNHILENIEY</sequence>
<dbReference type="STRING" id="1319815.HMPREF0202_00089"/>
<feature type="domain" description="Solute-binding protein family 5" evidence="4">
    <location>
        <begin position="68"/>
        <end position="403"/>
    </location>
</feature>
<comment type="caution">
    <text evidence="5">The sequence shown here is derived from an EMBL/GenBank/DDBJ whole genome shotgun (WGS) entry which is preliminary data.</text>
</comment>
<dbReference type="HOGENOM" id="CLU_017028_7_4_0"/>
<keyword evidence="2" id="KW-0813">Transport</keyword>
<dbReference type="Proteomes" id="UP000017081">
    <property type="component" value="Unassembled WGS sequence"/>
</dbReference>
<evidence type="ECO:0000256" key="1">
    <source>
        <dbReference type="ARBA" id="ARBA00005695"/>
    </source>
</evidence>
<reference evidence="5 6" key="1">
    <citation type="submission" date="2013-08" db="EMBL/GenBank/DDBJ databases">
        <authorList>
            <person name="Weinstock G."/>
            <person name="Sodergren E."/>
            <person name="Wylie T."/>
            <person name="Fulton L."/>
            <person name="Fulton R."/>
            <person name="Fronick C."/>
            <person name="O'Laughlin M."/>
            <person name="Godfrey J."/>
            <person name="Miner T."/>
            <person name="Herter B."/>
            <person name="Appelbaum E."/>
            <person name="Cordes M."/>
            <person name="Lek S."/>
            <person name="Wollam A."/>
            <person name="Pepin K.H."/>
            <person name="Palsikar V.B."/>
            <person name="Mitreva M."/>
            <person name="Wilson R.K."/>
        </authorList>
    </citation>
    <scope>NUCLEOTIDE SEQUENCE [LARGE SCALE GENOMIC DNA]</scope>
    <source>
        <strain evidence="5 6">ATCC BAA-474</strain>
    </source>
</reference>
<dbReference type="GO" id="GO:1904680">
    <property type="term" value="F:peptide transmembrane transporter activity"/>
    <property type="evidence" value="ECO:0007669"/>
    <property type="project" value="TreeGrafter"/>
</dbReference>
<organism evidence="5 6">
    <name type="scientific">Cetobacterium somerae ATCC BAA-474</name>
    <dbReference type="NCBI Taxonomy" id="1319815"/>
    <lineage>
        <taxon>Bacteria</taxon>
        <taxon>Fusobacteriati</taxon>
        <taxon>Fusobacteriota</taxon>
        <taxon>Fusobacteriia</taxon>
        <taxon>Fusobacteriales</taxon>
        <taxon>Fusobacteriaceae</taxon>
        <taxon>Cetobacterium</taxon>
    </lineage>
</organism>
<dbReference type="AlphaFoldDB" id="U7VE54"/>
<gene>
    <name evidence="5" type="ORF">HMPREF0202_00089</name>
</gene>
<comment type="similarity">
    <text evidence="1">Belongs to the bacterial solute-binding protein 5 family.</text>
</comment>
<dbReference type="SUPFAM" id="SSF53850">
    <property type="entry name" value="Periplasmic binding protein-like II"/>
    <property type="match status" value="1"/>
</dbReference>
<accession>U7VE54</accession>
<dbReference type="PANTHER" id="PTHR30290">
    <property type="entry name" value="PERIPLASMIC BINDING COMPONENT OF ABC TRANSPORTER"/>
    <property type="match status" value="1"/>
</dbReference>
<dbReference type="InterPro" id="IPR030678">
    <property type="entry name" value="Peptide/Ni-bd"/>
</dbReference>